<keyword evidence="6" id="KW-1133">Transmembrane helix</keyword>
<evidence type="ECO:0000313" key="10">
    <source>
        <dbReference type="Proteomes" id="UP000193560"/>
    </source>
</evidence>
<feature type="domain" description="Glycosyl transferase family 1" evidence="7">
    <location>
        <begin position="526"/>
        <end position="661"/>
    </location>
</feature>
<dbReference type="OrthoDB" id="512920at2759"/>
<keyword evidence="4" id="KW-0035">Amyloplast</keyword>
<evidence type="ECO:0000256" key="4">
    <source>
        <dbReference type="ARBA" id="ARBA00023234"/>
    </source>
</evidence>
<feature type="transmembrane region" description="Helical" evidence="6">
    <location>
        <begin position="60"/>
        <end position="86"/>
    </location>
</feature>
<dbReference type="STRING" id="90262.A0A1X2ISU0"/>
<name>A0A1X2ISU0_9FUNG</name>
<proteinExistence type="predicted"/>
<dbReference type="GO" id="GO:0016757">
    <property type="term" value="F:glycosyltransferase activity"/>
    <property type="evidence" value="ECO:0007669"/>
    <property type="project" value="UniProtKB-KW"/>
</dbReference>
<accession>A0A1X2ISU0</accession>
<evidence type="ECO:0000259" key="7">
    <source>
        <dbReference type="Pfam" id="PF00534"/>
    </source>
</evidence>
<comment type="subcellular location">
    <subcellularLocation>
        <location evidence="1">Plastid</location>
        <location evidence="1">Amyloplast</location>
    </subcellularLocation>
</comment>
<dbReference type="EMBL" id="MCGE01000005">
    <property type="protein sequence ID" value="ORZ21608.1"/>
    <property type="molecule type" value="Genomic_DNA"/>
</dbReference>
<dbReference type="SUPFAM" id="SSF53756">
    <property type="entry name" value="UDP-Glycosyltransferase/glycogen phosphorylase"/>
    <property type="match status" value="1"/>
</dbReference>
<dbReference type="InterPro" id="IPR001296">
    <property type="entry name" value="Glyco_trans_1"/>
</dbReference>
<evidence type="ECO:0000313" key="9">
    <source>
        <dbReference type="EMBL" id="ORZ21608.1"/>
    </source>
</evidence>
<dbReference type="Proteomes" id="UP000193560">
    <property type="component" value="Unassembled WGS sequence"/>
</dbReference>
<evidence type="ECO:0000256" key="6">
    <source>
        <dbReference type="SAM" id="Phobius"/>
    </source>
</evidence>
<comment type="caution">
    <text evidence="9">The sequence shown here is derived from an EMBL/GenBank/DDBJ whole genome shotgun (WGS) entry which is preliminary data.</text>
</comment>
<dbReference type="Pfam" id="PF08323">
    <property type="entry name" value="Glyco_transf_5"/>
    <property type="match status" value="1"/>
</dbReference>
<feature type="domain" description="Starch synthase catalytic" evidence="8">
    <location>
        <begin position="126"/>
        <end position="417"/>
    </location>
</feature>
<keyword evidence="4" id="KW-0934">Plastid</keyword>
<dbReference type="InterPro" id="IPR013534">
    <property type="entry name" value="Starch_synth_cat_dom"/>
</dbReference>
<keyword evidence="3" id="KW-0808">Transferase</keyword>
<dbReference type="AlphaFoldDB" id="A0A1X2ISU0"/>
<protein>
    <submittedName>
        <fullName evidence="9">Uncharacterized protein</fullName>
    </submittedName>
</protein>
<organism evidence="9 10">
    <name type="scientific">Absidia repens</name>
    <dbReference type="NCBI Taxonomy" id="90262"/>
    <lineage>
        <taxon>Eukaryota</taxon>
        <taxon>Fungi</taxon>
        <taxon>Fungi incertae sedis</taxon>
        <taxon>Mucoromycota</taxon>
        <taxon>Mucoromycotina</taxon>
        <taxon>Mucoromycetes</taxon>
        <taxon>Mucorales</taxon>
        <taxon>Cunninghamellaceae</taxon>
        <taxon>Absidia</taxon>
    </lineage>
</organism>
<keyword evidence="6" id="KW-0472">Membrane</keyword>
<feature type="region of interest" description="Disordered" evidence="5">
    <location>
        <begin position="1"/>
        <end position="34"/>
    </location>
</feature>
<gene>
    <name evidence="9" type="ORF">BCR42DRAFT_407922</name>
</gene>
<dbReference type="Pfam" id="PF00534">
    <property type="entry name" value="Glycos_transf_1"/>
    <property type="match status" value="1"/>
</dbReference>
<reference evidence="9 10" key="1">
    <citation type="submission" date="2016-07" db="EMBL/GenBank/DDBJ databases">
        <title>Pervasive Adenine N6-methylation of Active Genes in Fungi.</title>
        <authorList>
            <consortium name="DOE Joint Genome Institute"/>
            <person name="Mondo S.J."/>
            <person name="Dannebaum R.O."/>
            <person name="Kuo R.C."/>
            <person name="Labutti K."/>
            <person name="Haridas S."/>
            <person name="Kuo A."/>
            <person name="Salamov A."/>
            <person name="Ahrendt S.R."/>
            <person name="Lipzen A."/>
            <person name="Sullivan W."/>
            <person name="Andreopoulos W.B."/>
            <person name="Clum A."/>
            <person name="Lindquist E."/>
            <person name="Daum C."/>
            <person name="Ramamoorthy G.K."/>
            <person name="Gryganskyi A."/>
            <person name="Culley D."/>
            <person name="Magnuson J.K."/>
            <person name="James T.Y."/>
            <person name="O'Malley M.A."/>
            <person name="Stajich J.E."/>
            <person name="Spatafora J.W."/>
            <person name="Visel A."/>
            <person name="Grigoriev I.V."/>
        </authorList>
    </citation>
    <scope>NUCLEOTIDE SEQUENCE [LARGE SCALE GENOMIC DNA]</scope>
    <source>
        <strain evidence="9 10">NRRL 1336</strain>
    </source>
</reference>
<evidence type="ECO:0000256" key="2">
    <source>
        <dbReference type="ARBA" id="ARBA00022676"/>
    </source>
</evidence>
<dbReference type="PANTHER" id="PTHR45825">
    <property type="entry name" value="GRANULE-BOUND STARCH SYNTHASE 1, CHLOROPLASTIC/AMYLOPLASTIC"/>
    <property type="match status" value="1"/>
</dbReference>
<sequence>MSPPSHTLSLPVTTLSSPSTHFRRGSTTTVLTCPPSKQRPQRLPLNTYPFFSKYDKKWRWWHYMSILILVTGLLETIALSLGYHFLLEQSLPIRIAVRQYPSLPYQHFNTSALSSTQSILQKGTTVYHVTKEFGPATMGGMGSVVTSLAAAQQRSGNTEVAVVMPYYSFLKNKYDIDRVVDLVIDLRDKQGKLVPIEFRVWKMMHVFDPPPPPTNITTYTMIDGVNTTTTKLSEPVVIPHTERVPVYLIGPGNRNPFSQAFRCRNPLQIYSSPAGLPQEWRDQYFAKAASQFLMHQATAIDEESLFAPLLRSTPHVDVIHLHGATNAYIAKFLDDKRKNEDLGATPPSIVYTMHDYLDELQYTNTVGNVKKFLDTAEFTSNDINHIYGDRMFMSSLGISRADVVTFVSRTMATAMVEGTLDFYLKELVMDHLLLKAQQRRFFGISNGLDFATINPFKTEKLVTRKLNYPEYAQTLLDRSSLVSYQKDLSAKRVWEFSATSGDFVATAKDKAKRFLVRRKLLSDAGAKRPLVLYVGRFQYNKGLEWFEQATEHFVANNMTFIILGQENNYPFSKLESLQAKYPDYVHILSTPKQHRQWSIFCRAAADFVFVPSQTESFGLVAAEGLMFGASVISTGVGGLQEFLMDRPEATLVQEPDSQAWVPKYPQPRDVRLVRDKRTKIPTVTSGEYYNAYLFDSTNGLATAIRDAALDYKRLLASKALREEYILRMITSAKALGWDRQGKGPVHEYQHVYALALHHRSLPSLTRHEIDEEQGLLRQLYQDEVSL</sequence>
<keyword evidence="6" id="KW-0812">Transmembrane</keyword>
<evidence type="ECO:0000256" key="1">
    <source>
        <dbReference type="ARBA" id="ARBA00004602"/>
    </source>
</evidence>
<dbReference type="Gene3D" id="3.40.50.2000">
    <property type="entry name" value="Glycogen Phosphorylase B"/>
    <property type="match status" value="2"/>
</dbReference>
<keyword evidence="2" id="KW-0328">Glycosyltransferase</keyword>
<evidence type="ECO:0000256" key="5">
    <source>
        <dbReference type="SAM" id="MobiDB-lite"/>
    </source>
</evidence>
<evidence type="ECO:0000259" key="8">
    <source>
        <dbReference type="Pfam" id="PF08323"/>
    </source>
</evidence>
<keyword evidence="10" id="KW-1185">Reference proteome</keyword>
<dbReference type="PANTHER" id="PTHR45825:SF11">
    <property type="entry name" value="ALPHA AMYLASE DOMAIN-CONTAINING PROTEIN"/>
    <property type="match status" value="1"/>
</dbReference>
<feature type="compositionally biased region" description="Low complexity" evidence="5">
    <location>
        <begin position="1"/>
        <end position="20"/>
    </location>
</feature>
<evidence type="ECO:0000256" key="3">
    <source>
        <dbReference type="ARBA" id="ARBA00022679"/>
    </source>
</evidence>